<gene>
    <name evidence="1" type="ORF">HPBE_LOCUS7241</name>
</gene>
<reference evidence="1" key="1">
    <citation type="submission" date="2018-11" db="EMBL/GenBank/DDBJ databases">
        <authorList>
            <consortium name="Pathogen Informatics"/>
        </authorList>
    </citation>
    <scope>NUCLEOTIDE SEQUENCE [LARGE SCALE GENOMIC DNA]</scope>
</reference>
<dbReference type="AlphaFoldDB" id="A0A3P7XCT5"/>
<accession>A0A3P7XCT5</accession>
<dbReference type="EMBL" id="UZAH01025842">
    <property type="protein sequence ID" value="VDO71446.1"/>
    <property type="molecule type" value="Genomic_DNA"/>
</dbReference>
<organism evidence="1">
    <name type="scientific">Heligmosomoides polygyrus</name>
    <name type="common">Parasitic roundworm</name>
    <dbReference type="NCBI Taxonomy" id="6339"/>
    <lineage>
        <taxon>Eukaryota</taxon>
        <taxon>Metazoa</taxon>
        <taxon>Ecdysozoa</taxon>
        <taxon>Nematoda</taxon>
        <taxon>Chromadorea</taxon>
        <taxon>Rhabditida</taxon>
        <taxon>Rhabditina</taxon>
        <taxon>Rhabditomorpha</taxon>
        <taxon>Strongyloidea</taxon>
        <taxon>Heligmosomidae</taxon>
        <taxon>Heligmosomoides</taxon>
    </lineage>
</organism>
<sequence length="127" mass="13530">MCILGTNRTMQQQSPVHEGELQAVLWNVLPAEPLQSAVRVWLLSTTSSKREARLRVRCESVPTAVTTTVSASVTRSRLSTASLACTGATAEKSFPSTAAASSEESAKRTLATIRSICSGAHIRSLSK</sequence>
<proteinExistence type="predicted"/>
<evidence type="ECO:0000313" key="1">
    <source>
        <dbReference type="EMBL" id="VDO71446.1"/>
    </source>
</evidence>
<protein>
    <submittedName>
        <fullName evidence="1">Uncharacterized protein</fullName>
    </submittedName>
</protein>
<name>A0A3P7XCT5_HELPZ</name>